<sequence>MHINLEGVRSDRLRILHAHVVLDSVRLVGQVTPDDLPRPTPCADWALADLLAHMTAQHRGFAAAALGDGRSRGRWEPRPAEDALAHYGDTADQVIAAFGLVAAADRGLSIPDISPDRTFSADQAVAFHLVDYVAHSWDVARSLGIPYDPGPDVLRAALPIATGIPDGGSRLAVDSPFGPGLVPAAEASSLDRFLMALGRSPDWRPGAPHRASADAAHGTAVGDPTC</sequence>
<evidence type="ECO:0000313" key="3">
    <source>
        <dbReference type="EMBL" id="MCM2391954.1"/>
    </source>
</evidence>
<dbReference type="EMBL" id="JAMQAW010000036">
    <property type="protein sequence ID" value="MCM2391954.1"/>
    <property type="molecule type" value="Genomic_DNA"/>
</dbReference>
<dbReference type="InterPro" id="IPR017517">
    <property type="entry name" value="Maleyloyr_isom"/>
</dbReference>
<dbReference type="NCBIfam" id="TIGR03083">
    <property type="entry name" value="maleylpyruvate isomerase family mycothiol-dependent enzyme"/>
    <property type="match status" value="1"/>
</dbReference>
<gene>
    <name evidence="3" type="ORF">NBG84_27330</name>
</gene>
<feature type="domain" description="Mycothiol-dependent maleylpyruvate isomerase metal-binding" evidence="2">
    <location>
        <begin position="24"/>
        <end position="140"/>
    </location>
</feature>
<organism evidence="3 4">
    <name type="scientific">Streptomyces albipurpureus</name>
    <dbReference type="NCBI Taxonomy" id="2897419"/>
    <lineage>
        <taxon>Bacteria</taxon>
        <taxon>Bacillati</taxon>
        <taxon>Actinomycetota</taxon>
        <taxon>Actinomycetes</taxon>
        <taxon>Kitasatosporales</taxon>
        <taxon>Streptomycetaceae</taxon>
        <taxon>Streptomyces</taxon>
    </lineage>
</organism>
<evidence type="ECO:0000313" key="4">
    <source>
        <dbReference type="Proteomes" id="UP001431429"/>
    </source>
</evidence>
<dbReference type="Proteomes" id="UP001431429">
    <property type="component" value="Unassembled WGS sequence"/>
</dbReference>
<dbReference type="InterPro" id="IPR024344">
    <property type="entry name" value="MDMPI_metal-binding"/>
</dbReference>
<evidence type="ECO:0000256" key="1">
    <source>
        <dbReference type="SAM" id="MobiDB-lite"/>
    </source>
</evidence>
<dbReference type="Gene3D" id="1.20.120.450">
    <property type="entry name" value="dinb family like domain"/>
    <property type="match status" value="1"/>
</dbReference>
<comment type="caution">
    <text evidence="3">The sequence shown here is derived from an EMBL/GenBank/DDBJ whole genome shotgun (WGS) entry which is preliminary data.</text>
</comment>
<dbReference type="SUPFAM" id="SSF109854">
    <property type="entry name" value="DinB/YfiT-like putative metalloenzymes"/>
    <property type="match status" value="1"/>
</dbReference>
<dbReference type="NCBIfam" id="TIGR03086">
    <property type="entry name" value="TIGR03086 family metal-binding protein"/>
    <property type="match status" value="1"/>
</dbReference>
<proteinExistence type="predicted"/>
<evidence type="ECO:0000259" key="2">
    <source>
        <dbReference type="Pfam" id="PF11716"/>
    </source>
</evidence>
<keyword evidence="4" id="KW-1185">Reference proteome</keyword>
<dbReference type="RefSeq" id="WP_250922280.1">
    <property type="nucleotide sequence ID" value="NZ_JAMQAW010000036.1"/>
</dbReference>
<name>A0ABT0UTP4_9ACTN</name>
<dbReference type="InterPro" id="IPR017520">
    <property type="entry name" value="CHP03086"/>
</dbReference>
<accession>A0ABT0UTP4</accession>
<dbReference type="Pfam" id="PF11716">
    <property type="entry name" value="MDMPI_N"/>
    <property type="match status" value="1"/>
</dbReference>
<dbReference type="InterPro" id="IPR034660">
    <property type="entry name" value="DinB/YfiT-like"/>
</dbReference>
<reference evidence="3" key="1">
    <citation type="submission" date="2022-06" db="EMBL/GenBank/DDBJ databases">
        <title>Genome public.</title>
        <authorList>
            <person name="Sun Q."/>
        </authorList>
    </citation>
    <scope>NUCLEOTIDE SEQUENCE</scope>
    <source>
        <strain evidence="3">CWNU-1</strain>
    </source>
</reference>
<feature type="region of interest" description="Disordered" evidence="1">
    <location>
        <begin position="204"/>
        <end position="226"/>
    </location>
</feature>
<protein>
    <submittedName>
        <fullName evidence="3">TIGR03086 family metal-binding protein</fullName>
    </submittedName>
</protein>